<feature type="disulfide bond" evidence="6">
    <location>
        <begin position="3693"/>
        <end position="3720"/>
    </location>
</feature>
<dbReference type="SMART" id="SM00181">
    <property type="entry name" value="EGF"/>
    <property type="match status" value="36"/>
</dbReference>
<feature type="domain" description="EGF-like" evidence="9">
    <location>
        <begin position="1087"/>
        <end position="1123"/>
    </location>
</feature>
<evidence type="ECO:0000256" key="2">
    <source>
        <dbReference type="ARBA" id="ARBA00022729"/>
    </source>
</evidence>
<name>A0A0V1E8H5_TRIPS</name>
<feature type="domain" description="EGF-like" evidence="9">
    <location>
        <begin position="3991"/>
        <end position="4027"/>
    </location>
</feature>
<feature type="domain" description="CUB" evidence="8">
    <location>
        <begin position="2305"/>
        <end position="2420"/>
    </location>
</feature>
<keyword evidence="1 7" id="KW-0245">EGF-like domain</keyword>
<feature type="disulfide bond" evidence="7">
    <location>
        <begin position="3835"/>
        <end position="3844"/>
    </location>
</feature>
<feature type="domain" description="EGF-like" evidence="9">
    <location>
        <begin position="2693"/>
        <end position="2731"/>
    </location>
</feature>
<dbReference type="PROSITE" id="PS01180">
    <property type="entry name" value="CUB"/>
    <property type="match status" value="20"/>
</dbReference>
<feature type="disulfide bond" evidence="7">
    <location>
        <begin position="3236"/>
        <end position="3245"/>
    </location>
</feature>
<feature type="disulfide bond" evidence="7">
    <location>
        <begin position="1113"/>
        <end position="1122"/>
    </location>
</feature>
<feature type="domain" description="EGF-like" evidence="9">
    <location>
        <begin position="2103"/>
        <end position="2140"/>
    </location>
</feature>
<feature type="domain" description="EGF-like" evidence="9">
    <location>
        <begin position="570"/>
        <end position="607"/>
    </location>
</feature>
<feature type="disulfide bond" evidence="7">
    <location>
        <begin position="1830"/>
        <end position="1839"/>
    </location>
</feature>
<feature type="domain" description="EGF-like" evidence="9">
    <location>
        <begin position="915"/>
        <end position="952"/>
    </location>
</feature>
<feature type="domain" description="EGF-like" evidence="9">
    <location>
        <begin position="1842"/>
        <end position="1880"/>
    </location>
</feature>
<feature type="domain" description="CUB" evidence="8">
    <location>
        <begin position="1921"/>
        <end position="2026"/>
    </location>
</feature>
<feature type="domain" description="CUB" evidence="8">
    <location>
        <begin position="611"/>
        <end position="725"/>
    </location>
</feature>
<evidence type="ECO:0000256" key="3">
    <source>
        <dbReference type="ARBA" id="ARBA00022737"/>
    </source>
</evidence>
<feature type="domain" description="EGF-like" evidence="9">
    <location>
        <begin position="2420"/>
        <end position="2458"/>
    </location>
</feature>
<sequence>MFIMIAYCRYFKRKNGILSALVAIDVHLNINRMEQNFSNFLEKFQTVLLKSNPAWNLIDIKFENFSNPILSKFNNSVIMSHMTSLLSKEKLTNDDSQEQSFETFNYIHSNGFPGRYLPNTDHSWEIINPDEQDGQVQLKILALNLAYDQHTKSCSDYIEIYIHNTLHSRLCQIPTNPMQRTIISMFNDVKIRFVSKDHQDYENFGFLIEWQFNQVPCVPNPCANGGVCSRDKFGFVSCVCPSGYNGTFCDVATNCNTPVLTDIEGSIVTPNLYLGYQSGSSCNWLIRAPFNHIIHVTTLSFFLNDPKICSDYIRINDYSPFADDLGTHSKRFCGSDISSKFISKYDTIEIQFAAESNDQFPGAAFKYKIGYSGSLCELSACDFHPTCKNNGICLVNDAGLAACKCKANFTGYDCSSVRCNDIFDEETGSLSSPSFPVDGSSTFQCQYRFIAKDRKGFLFNFKNVKLRSTYFDNVYIFSSWNTIDNDMIYSFNGIPDDFEISVRASKALILLSGSADPMENNYGFELQYSSTFACDDLHSGCASKETCISFNESIAHVSGEDNTNADYKKENDFCNPNPCKNNGKCISLANDFKCQCPPYYFAGKRCEIINCQNIRLDSKFGFIVPPGYPNEYVPNLNCSWIFTLNETTMEYTFQSLMFNVEGPQNRCSNDYLEFDSAEDHSRKMRACGVLESAALQLEYPNPLIVRFVTDEDVEEDGFFINYRHQMKGKCNETLKSKYGDIFLPDKSILEQFQGNVCTWTFESSIGGFVDLYIERFKSNDCQKNYLQILDVDINGKNEIICETSYKRIKSPQNKFVINVFMENKSGVTFKANYRMYVESKDNCDMLSCPENSKCTRLNDRLFCHCNEGYTYVRGRCNPLRCAASPCLNGGTCIENLRKNIHCKCSQYYGGQFCQIDLLCNDHTCSFGNGVCIHVDGKPHCACKPEFTGESCQFKILDERCGGVILDFPAVFTSQSTELDNTFCEWKIQNGKLNQQLTIIFDEIQLQYSHGCVNESIEIFTLWGKLLYRICLIQPKRQLYINYSSIRISVKMKAASNSVVLARIFTVDNLSTRAAVVCSNQSYCFNKELDLCSEMQCNGGHCVSTNNTYAACKCPAGYAGSYCEEKIKTCEAMPCKNGGSCLPRRNGYLCKCTKQFYGVNCEKRMCSHLIVDTPSGVIKSPHFPSNYPDNSECSWKIVTNPDSLIWLRFLLLDIEGIPGQCHFDVVKIYNGENSASELLSSDCGYKTETTPPIKLDIVKNIVTVNFVTDSSVNSRGFMLLWNITSSLCRNVKCPLHSVCELGVNGTPICTCDFGYYGEKCEEVDHCLYVTCANGGTCKTHGNSFHCICSSGITGLLCDEDIDECIENPCKNKGICVNTFGSFKCQCAVGNYGRFCENVISCQTLISYENLKLRHISHTDYAWIIAPEKYNRYAQLNPLLVDLINGEKIQIFDGNYWNISHDVQLIAEFDKDVEALFPVRAYQNWLSVFFWTTGTFLPEKKLIFDAFLTSSESPPGCQDRDCKYPILTSFEICKVKRLGLPWLKLFHWELRRDSECATTIFFGQKKLVNITFSKLSFSGHTNSNGYIAVYDGDQNSNILIGKFTEYTQIPFYVLASSKMITVKYVRGSIYFGKSLSFEMIIESHTKKMSKWNSSYFYEEKSFQVKELTVWKQPGLYEQNIDIYDISKFKEIASASGVLVSPGYPRRYRPQQYYTTRFVAPPGNVFSFAFHSLDLEYPWRNVYCFDAVVFIDPINNKTLQQYILKICGNLTADAKQNFISSGNEIIVAFYSDDESEYSGFELHFQTYANRCLNHSCPPHSSCVSYPESYHCRCDKGYAGFDCQEAIDQCSSSPCVLGHGMCANKPDGSFVCRCKEGYTGKHCEHDLICPLNYCQHKGRCERESGKPRCICKGPFSGPRCEQASCGETTVSYFYIFESMNHPEPYPPSLDCKWTITTKNVGRYIYEIYISYVDLECGWDYVKIQLSNDEIITLCQAKKKTFYSDNSTLNMWFHSDSSKSGKGFYITAEAIINPCVKQPCGNNFICQVTGPNSRECICEPGYTGKECDEIIDICADVDCKNGGSCYADKLNFTCVCRKGYRGKFCEIQSNPCIPNPCGHFGICKQVDIAKHTCSCILPASGNSCRECIEYKIIISHSGVIKSPEYPFSYPNEMQCDWLLYSILDAGSGIFLKFNDLQIPALDSSCSNGIVIYDSSNRQIKRFCGYEIPKSLFVNETKIRIAIETSQLQHDVRRFALSYTANFDFCSKFPCKNDGICENSIVLKEARSRSCQCRSKAYHGFSCETRRYFKCGQLLESKPSLSGIVATPDFPLPYNSSYCKWPIQVPKDHIIEITFTTLETYRNCSKCCTGADQVLLEDQNGHIISKFCGHALPPIFTVQSDHVVVVFNAKQTSNTGIGFHLLYRAVQNVCFNDKYCLTNQSCVIDRYGKPFCICPFGYEGRYCTEKIDLCKRENILCNGRGICENYATSWRCRCRKGYSGRLCEIDDWCNEFKCENGGTCLHSKSGPICLCTNETTGQYCEKAKCGGIIRRPLIGTITSPKNFSTNYYFKGTDCEWEFIAPEGTCVHLKFYWIDLSCTSYYAAFGMCTPENIKIYNSKNKSLVPLKRLCFEPTTLEVVSLKNNLILSYHSEKDDDFEHYDKDNCFEGACAEQFLCVDQLDDKYKCICKPGFTGKNCDIVFDACASLPSGFCGEGRCVNVGDSFYCECSPGWTGEVCMDEINYCDSSPCIYGTCHSLKNAYYCSCIETYEYYSYGPQCEFVACKSITLSNDHGILQSPFYPEPSPRDINCNWKFYAEKNKMIIIDIEVADLNAAYCATDYLAIFDQAEISEINEDQPQELICDRLTTKRIEVHSDEFSLLFASGKLNDTISKFYGRYMTVDPSLCTPNPCQNNGNCSIEADGTIICKCPINYYGQLCEKKATVICDAETKEINGTFSVSPDPLYTTCSWTIYNTPVGNKAATEIEIHELYIPNDDCNENFLEIYTKKDYFTEFVLLRKLCSVSNELSSKIMSVDGYAVKLILRSIDVERKFAFSYNFDVCTAKNIICKDTKYCVNTHYGTASYSCLCKPKLTDPTCFSPCQNLKLPGSVGAFNSPGFPHLYPSNVHCSWRIKNRSNSTAIMLTMKYMNIRDNSPYCDDEYIEIHSVSRNHSNLMQKICGKMLDVKFFTMAEEMIIYFHTDVYFGGNGFVATYGIVNNPCIYLMCKNGGFCYIHKPSLQPVCQCRFGYFGLLCEKFRNCPDGYCLNGGVCVSEYKKPYRCSCPKGLQGKRCEIAVCGGIYYTGATLSTPNILSLKLEKLECNYFLETESSAISVQFEKLFFGWQTECKDSYVEIHEGWDQTNSSIIGRYCNNEEMPALIGTQSNNRLFLVVRAIITSDKAANYTFKVREDFKCHYTICPNSDCSQRQNEILCICPPYMTGQLCDIERCGYSVVNESQGIIKSFGSYSYYLGRVHCFYNIKTQPESVMALTNEEELWTEENSLIFFDGKNELYYKMENLQTFLSSTNEISIQFSAVFRSSVIPAFEVTFYELPTQTYHFEQFGELSTFDPVFAPFRRFFRRYTITVPGFSGILLQILYFNVIDCTKNHVDIYVKEKFVERLCDVPITDEEVSIASDSVTFVANFTRYTDEFLGFSLNYSAFVDFCIQNKVKCPSPEVCKNSKDGAVCVCPAGVAGTNCRLNCDNLILHNSSAIITSPRYPDLYMNNLSCLWKIAPNQKGKVVKAILTIDHIEGTMPECNQDFVAVSYLNSRQQEIEIGKYCGKNYTIQLTSATNNLIVKFKSDERITFSGFVLEYTLVRRGCQSFICLNGGTCSDSIFQIFCTCPPGYIGMFCEIDVFCAKHLCQHGATCLMGKCKCAEGFTGQFCENFVNSEQNIFQFPTTIVSPFYPHKYPNDINITWNLISVESGLLLRFKHISLEYSTSCDQNDFVQVSDLNRTIGIFCGSMLPPAIYTTNKYLKIIFHSDSSISMEGFEAFVANSKDPCEMFDCSGHGDCIAENGYVSCKCHKNYSGENCEINNACRDVLCMNSGTCILRKGASICNCRWPFTGATCADVLCGHYFKHIFNGKISFLSLVNSNVSNVDCTWTVEEPENSTISIHINNFQMKYPNEDCNSNFLEIVDRKSTKSTVIAKYCDSKNVTSLLATKTNLLTVRFVSKHAMDDSFAIDFTTDYQGKNICNFYCQNYGKCKIQNQKPICDCPDGFSGVHCEKDLWCSSNPCLNGGTCKHNENNTTYQCICLKNFNGNNCENVICGGTLKLWKRFTSPLYPNSYPNLSRCIWTYNDTKRNILLSFTNFQLELTDDCSNDYVAIERCSVVSGCSSILKSRYCGDKRFKILIQLHAFQRNWEWLKITFISDSTDSFRGFSAKLLPSDMKILNSSVAE</sequence>
<feature type="disulfide bond" evidence="7">
    <location>
        <begin position="2091"/>
        <end position="2100"/>
    </location>
</feature>
<keyword evidence="5" id="KW-0325">Glycoprotein</keyword>
<comment type="caution">
    <text evidence="7">Lacks conserved residue(s) required for the propagation of feature annotation.</text>
</comment>
<feature type="domain" description="CUB" evidence="8">
    <location>
        <begin position="1685"/>
        <end position="1804"/>
    </location>
</feature>
<dbReference type="PANTHER" id="PTHR24251">
    <property type="entry name" value="OVOCHYMASE-RELATED"/>
    <property type="match status" value="1"/>
</dbReference>
<dbReference type="InterPro" id="IPR000152">
    <property type="entry name" value="EGF-type_Asp/Asn_hydroxyl_site"/>
</dbReference>
<feature type="domain" description="CUB" evidence="8">
    <location>
        <begin position="2938"/>
        <end position="3051"/>
    </location>
</feature>
<feature type="disulfide bond" evidence="6">
    <location>
        <begin position="730"/>
        <end position="757"/>
    </location>
</feature>
<feature type="disulfide bond" evidence="7">
    <location>
        <begin position="4230"/>
        <end position="4247"/>
    </location>
</feature>
<feature type="disulfide bond" evidence="7">
    <location>
        <begin position="3868"/>
        <end position="3877"/>
    </location>
</feature>
<dbReference type="PROSITE" id="PS01186">
    <property type="entry name" value="EGF_2"/>
    <property type="match status" value="17"/>
</dbReference>
<evidence type="ECO:0000256" key="1">
    <source>
        <dbReference type="ARBA" id="ARBA00022536"/>
    </source>
</evidence>
<feature type="domain" description="CUB" evidence="8">
    <location>
        <begin position="3288"/>
        <end position="3410"/>
    </location>
</feature>
<feature type="domain" description="EGF-like" evidence="9">
    <location>
        <begin position="3846"/>
        <end position="3878"/>
    </location>
</feature>
<feature type="domain" description="CUB" evidence="8">
    <location>
        <begin position="2139"/>
        <end position="2256"/>
    </location>
</feature>
<gene>
    <name evidence="10" type="primary">NOTCH2</name>
    <name evidence="10" type="ORF">T4A_5632</name>
</gene>
<feature type="domain" description="EGF-like" evidence="9">
    <location>
        <begin position="4185"/>
        <end position="4220"/>
    </location>
</feature>
<feature type="disulfide bond" evidence="7">
    <location>
        <begin position="2681"/>
        <end position="2690"/>
    </location>
</feature>
<dbReference type="SMART" id="SM00179">
    <property type="entry name" value="EGF_CA"/>
    <property type="match status" value="17"/>
</dbReference>
<dbReference type="PROSITE" id="PS50026">
    <property type="entry name" value="EGF_3"/>
    <property type="match status" value="33"/>
</dbReference>
<dbReference type="InterPro" id="IPR009030">
    <property type="entry name" value="Growth_fac_rcpt_cys_sf"/>
</dbReference>
<feature type="disulfide bond" evidence="7">
    <location>
        <begin position="3080"/>
        <end position="3089"/>
    </location>
</feature>
<feature type="domain" description="EGF-like" evidence="9">
    <location>
        <begin position="1804"/>
        <end position="1840"/>
    </location>
</feature>
<feature type="disulfide bond" evidence="7">
    <location>
        <begin position="4210"/>
        <end position="4219"/>
    </location>
</feature>
<reference evidence="10 11" key="1">
    <citation type="submission" date="2015-01" db="EMBL/GenBank/DDBJ databases">
        <title>Evolution of Trichinella species and genotypes.</title>
        <authorList>
            <person name="Korhonen P.K."/>
            <person name="Edoardo P."/>
            <person name="Giuseppe L.R."/>
            <person name="Gasser R.B."/>
        </authorList>
    </citation>
    <scope>NUCLEOTIDE SEQUENCE [LARGE SCALE GENOMIC DNA]</scope>
    <source>
        <strain evidence="10">ISS13</strain>
    </source>
</reference>
<dbReference type="SMART" id="SM00274">
    <property type="entry name" value="FOLN"/>
    <property type="match status" value="9"/>
</dbReference>
<feature type="disulfide bond" evidence="7">
    <location>
        <begin position="2053"/>
        <end position="2062"/>
    </location>
</feature>
<feature type="domain" description="EGF-like" evidence="9">
    <location>
        <begin position="2654"/>
        <end position="2691"/>
    </location>
</feature>
<comment type="caution">
    <text evidence="10">The sequence shown here is derived from an EMBL/GenBank/DDBJ whole genome shotgun (WGS) entry which is preliminary data.</text>
</comment>
<feature type="domain" description="EGF-like" evidence="9">
    <location>
        <begin position="1359"/>
        <end position="1395"/>
    </location>
</feature>
<feature type="disulfide bond" evidence="7">
    <location>
        <begin position="4017"/>
        <end position="4026"/>
    </location>
</feature>
<dbReference type="InterPro" id="IPR000742">
    <property type="entry name" value="EGF"/>
</dbReference>
<dbReference type="GO" id="GO:0005509">
    <property type="term" value="F:calcium ion binding"/>
    <property type="evidence" value="ECO:0007669"/>
    <property type="project" value="InterPro"/>
</dbReference>
<keyword evidence="3" id="KW-0677">Repeat</keyword>
<feature type="disulfide bond" evidence="7">
    <location>
        <begin position="1310"/>
        <end position="1319"/>
    </location>
</feature>
<organism evidence="10 11">
    <name type="scientific">Trichinella pseudospiralis</name>
    <name type="common">Parasitic roundworm</name>
    <dbReference type="NCBI Taxonomy" id="6337"/>
    <lineage>
        <taxon>Eukaryota</taxon>
        <taxon>Metazoa</taxon>
        <taxon>Ecdysozoa</taxon>
        <taxon>Nematoda</taxon>
        <taxon>Enoplea</taxon>
        <taxon>Dorylaimia</taxon>
        <taxon>Trichinellida</taxon>
        <taxon>Trichinellidae</taxon>
        <taxon>Trichinella</taxon>
    </lineage>
</organism>
<dbReference type="FunFam" id="2.10.25.10:FF:000012">
    <property type="entry name" value="Delta-like protein"/>
    <property type="match status" value="2"/>
</dbReference>
<feature type="domain" description="EGF-like" evidence="9">
    <location>
        <begin position="3208"/>
        <end position="3246"/>
    </location>
</feature>
<feature type="domain" description="EGF-like" evidence="9">
    <location>
        <begin position="1283"/>
        <end position="1320"/>
    </location>
</feature>
<feature type="disulfide bond" evidence="6">
    <location>
        <begin position="2776"/>
        <end position="2803"/>
    </location>
</feature>
<feature type="domain" description="CUB" evidence="8">
    <location>
        <begin position="4258"/>
        <end position="4382"/>
    </location>
</feature>
<feature type="domain" description="CUB" evidence="8">
    <location>
        <begin position="960"/>
        <end position="1071"/>
    </location>
</feature>
<feature type="domain" description="CUB" evidence="8">
    <location>
        <begin position="2539"/>
        <end position="2666"/>
    </location>
</feature>
<feature type="disulfide bond" evidence="6">
    <location>
        <begin position="255"/>
        <end position="282"/>
    </location>
</feature>
<feature type="disulfide bond" evidence="7">
    <location>
        <begin position="2448"/>
        <end position="2457"/>
    </location>
</feature>
<dbReference type="FunFam" id="2.60.120.290:FF:000005">
    <property type="entry name" value="Procollagen C-endopeptidase enhancer 1"/>
    <property type="match status" value="1"/>
</dbReference>
<feature type="domain" description="EGF-like" evidence="9">
    <location>
        <begin position="1881"/>
        <end position="1917"/>
    </location>
</feature>
<feature type="disulfide bond" evidence="7">
    <location>
        <begin position="1091"/>
        <end position="1101"/>
    </location>
</feature>
<feature type="disulfide bond" evidence="7">
    <location>
        <begin position="904"/>
        <end position="913"/>
    </location>
</feature>
<dbReference type="PROSITE" id="PS01187">
    <property type="entry name" value="EGF_CA"/>
    <property type="match status" value="1"/>
</dbReference>
<dbReference type="CDD" id="cd00041">
    <property type="entry name" value="CUB"/>
    <property type="match status" value="16"/>
</dbReference>
<dbReference type="Proteomes" id="UP000054632">
    <property type="component" value="Unassembled WGS sequence"/>
</dbReference>
<feature type="domain" description="CUB" evidence="8">
    <location>
        <begin position="2776"/>
        <end position="2893"/>
    </location>
</feature>
<feature type="disulfide bond" evidence="7">
    <location>
        <begin position="240"/>
        <end position="249"/>
    </location>
</feature>
<feature type="domain" description="EGF-like" evidence="9">
    <location>
        <begin position="2026"/>
        <end position="2063"/>
    </location>
</feature>
<feature type="domain" description="CUB" evidence="8">
    <location>
        <begin position="3080"/>
        <end position="3208"/>
    </location>
</feature>
<dbReference type="EMBL" id="JYDR01000081">
    <property type="protein sequence ID" value="KRY69958.1"/>
    <property type="molecule type" value="Genomic_DNA"/>
</dbReference>
<feature type="disulfide bond" evidence="7">
    <location>
        <begin position="2721"/>
        <end position="2730"/>
    </location>
</feature>
<dbReference type="SUPFAM" id="SSF57184">
    <property type="entry name" value="Growth factor receptor domain"/>
    <property type="match status" value="1"/>
</dbReference>
<feature type="domain" description="EGF-like" evidence="9">
    <location>
        <begin position="4028"/>
        <end position="4064"/>
    </location>
</feature>
<feature type="domain" description="CUB" evidence="8">
    <location>
        <begin position="3693"/>
        <end position="3809"/>
    </location>
</feature>
<feature type="domain" description="CUB" evidence="8">
    <location>
        <begin position="255"/>
        <end position="372"/>
    </location>
</feature>
<feature type="domain" description="CUB" evidence="8">
    <location>
        <begin position="4068"/>
        <end position="4186"/>
    </location>
</feature>
<feature type="domain" description="EGF-like" evidence="9">
    <location>
        <begin position="2499"/>
        <end position="2535"/>
    </location>
</feature>
<feature type="domain" description="CUB" evidence="8">
    <location>
        <begin position="87"/>
        <end position="213"/>
    </location>
</feature>
<dbReference type="PANTHER" id="PTHR24251:SF50">
    <property type="entry name" value="ATTRACTIN-LIKE 1A"/>
    <property type="match status" value="1"/>
</dbReference>
<feature type="domain" description="EGF-like" evidence="9">
    <location>
        <begin position="3247"/>
        <end position="3284"/>
    </location>
</feature>
<dbReference type="InterPro" id="IPR035914">
    <property type="entry name" value="Sperma_CUB_dom_sf"/>
</dbReference>
<feature type="disulfide bond" evidence="7">
    <location>
        <begin position="4189"/>
        <end position="4199"/>
    </location>
</feature>
<evidence type="ECO:0000256" key="5">
    <source>
        <dbReference type="ARBA" id="ARBA00023180"/>
    </source>
</evidence>
<dbReference type="Gene3D" id="2.10.25.10">
    <property type="entry name" value="Laminin"/>
    <property type="match status" value="21"/>
</dbReference>
<evidence type="ECO:0000313" key="10">
    <source>
        <dbReference type="EMBL" id="KRY69958.1"/>
    </source>
</evidence>
<feature type="domain" description="CUB" evidence="8">
    <location>
        <begin position="730"/>
        <end position="836"/>
    </location>
</feature>
<feature type="disulfide bond" evidence="7">
    <location>
        <begin position="3680"/>
        <end position="3689"/>
    </location>
</feature>
<feature type="domain" description="CUB" evidence="8">
    <location>
        <begin position="419"/>
        <end position="531"/>
    </location>
</feature>
<evidence type="ECO:0000256" key="7">
    <source>
        <dbReference type="PROSITE-ProRule" id="PRU00076"/>
    </source>
</evidence>
<feature type="disulfide bond" evidence="7">
    <location>
        <begin position="1870"/>
        <end position="1879"/>
    </location>
</feature>
<feature type="disulfide bond" evidence="6">
    <location>
        <begin position="1165"/>
        <end position="1192"/>
    </location>
</feature>
<dbReference type="SUPFAM" id="SSF49854">
    <property type="entry name" value="Spermadhesin, CUB domain"/>
    <property type="match status" value="21"/>
</dbReference>
<dbReference type="SMART" id="SM00042">
    <property type="entry name" value="CUB"/>
    <property type="match status" value="19"/>
</dbReference>
<feature type="domain" description="EGF-like" evidence="9">
    <location>
        <begin position="3652"/>
        <end position="3690"/>
    </location>
</feature>
<dbReference type="InterPro" id="IPR018097">
    <property type="entry name" value="EGF_Ca-bd_CS"/>
</dbReference>
<feature type="domain" description="EGF-like" evidence="9">
    <location>
        <begin position="1321"/>
        <end position="1357"/>
    </location>
</feature>
<feature type="disulfide bond" evidence="7">
    <location>
        <begin position="3217"/>
        <end position="3234"/>
    </location>
</feature>
<feature type="disulfide bond" evidence="7">
    <location>
        <begin position="1385"/>
        <end position="1394"/>
    </location>
</feature>
<dbReference type="Pfam" id="PF00431">
    <property type="entry name" value="CUB"/>
    <property type="match status" value="16"/>
</dbReference>
<feature type="disulfide bond" evidence="7">
    <location>
        <begin position="4249"/>
        <end position="4258"/>
    </location>
</feature>
<feature type="disulfide bond" evidence="7">
    <location>
        <begin position="2130"/>
        <end position="2139"/>
    </location>
</feature>
<feature type="domain" description="EGF-like" evidence="9">
    <location>
        <begin position="2256"/>
        <end position="2298"/>
    </location>
</feature>
<evidence type="ECO:0000259" key="8">
    <source>
        <dbReference type="PROSITE" id="PS01180"/>
    </source>
</evidence>
<feature type="disulfide bond" evidence="7">
    <location>
        <begin position="2525"/>
        <end position="2534"/>
    </location>
</feature>
<feature type="disulfide bond" evidence="6">
    <location>
        <begin position="611"/>
        <end position="638"/>
    </location>
</feature>
<dbReference type="PROSITE" id="PS00010">
    <property type="entry name" value="ASX_HYDROXYL"/>
    <property type="match status" value="2"/>
</dbReference>
<feature type="domain" description="EGF-like" evidence="9">
    <location>
        <begin position="1125"/>
        <end position="1161"/>
    </location>
</feature>
<dbReference type="InterPro" id="IPR003645">
    <property type="entry name" value="Fol_N"/>
</dbReference>
<dbReference type="InterPro" id="IPR001881">
    <property type="entry name" value="EGF-like_Ca-bd_dom"/>
</dbReference>
<feature type="domain" description="EGF-like" evidence="9">
    <location>
        <begin position="2065"/>
        <end position="2101"/>
    </location>
</feature>
<feature type="domain" description="EGF-like" evidence="9">
    <location>
        <begin position="2894"/>
        <end position="2931"/>
    </location>
</feature>
<feature type="disulfide bond" evidence="7">
    <location>
        <begin position="405"/>
        <end position="414"/>
    </location>
</feature>
<feature type="domain" description="EGF-like" evidence="9">
    <location>
        <begin position="3049"/>
        <end position="3090"/>
    </location>
</feature>
<evidence type="ECO:0000256" key="4">
    <source>
        <dbReference type="ARBA" id="ARBA00023157"/>
    </source>
</evidence>
<keyword evidence="2" id="KW-0732">Signal</keyword>
<keyword evidence="4 7" id="KW-1015">Disulfide bond</keyword>
<feature type="disulfide bond" evidence="7">
    <location>
        <begin position="1907"/>
        <end position="1916"/>
    </location>
</feature>
<feature type="disulfide bond" evidence="7">
    <location>
        <begin position="4054"/>
        <end position="4063"/>
    </location>
</feature>
<dbReference type="SUPFAM" id="SSF57196">
    <property type="entry name" value="EGF/Laminin"/>
    <property type="match status" value="17"/>
</dbReference>
<protein>
    <submittedName>
        <fullName evidence="10">Neurogenic locus notch-like protein 2</fullName>
    </submittedName>
</protein>
<dbReference type="Pfam" id="PF00008">
    <property type="entry name" value="EGF"/>
    <property type="match status" value="3"/>
</dbReference>
<dbReference type="GO" id="GO:0045597">
    <property type="term" value="P:positive regulation of cell differentiation"/>
    <property type="evidence" value="ECO:0007669"/>
    <property type="project" value="UniProtKB-ARBA"/>
</dbReference>
<dbReference type="PROSITE" id="PS00022">
    <property type="entry name" value="EGF_1"/>
    <property type="match status" value="31"/>
</dbReference>
<evidence type="ECO:0000313" key="11">
    <source>
        <dbReference type="Proteomes" id="UP000054632"/>
    </source>
</evidence>
<feature type="domain" description="CUB" evidence="8">
    <location>
        <begin position="1165"/>
        <end position="1283"/>
    </location>
</feature>
<feature type="disulfide bond" evidence="7">
    <location>
        <begin position="2921"/>
        <end position="2930"/>
    </location>
</feature>
<feature type="disulfide bond" evidence="6">
    <location>
        <begin position="4068"/>
        <end position="4095"/>
    </location>
</feature>
<feature type="disulfide bond" evidence="7">
    <location>
        <begin position="1347"/>
        <end position="1356"/>
    </location>
</feature>
<feature type="disulfide bond" evidence="7">
    <location>
        <begin position="942"/>
        <end position="951"/>
    </location>
</feature>
<feature type="domain" description="EGF-like" evidence="9">
    <location>
        <begin position="4221"/>
        <end position="4259"/>
    </location>
</feature>
<accession>A0A0V1E8H5</accession>
<feature type="disulfide bond" evidence="7">
    <location>
        <begin position="2488"/>
        <end position="2497"/>
    </location>
</feature>
<feature type="domain" description="EGF-like" evidence="9">
    <location>
        <begin position="877"/>
        <end position="914"/>
    </location>
</feature>
<dbReference type="Gene3D" id="2.60.120.290">
    <property type="entry name" value="Spermadhesin, CUB domain"/>
    <property type="match status" value="18"/>
</dbReference>
<evidence type="ECO:0000256" key="6">
    <source>
        <dbReference type="PROSITE-ProRule" id="PRU00059"/>
    </source>
</evidence>
<feature type="domain" description="EGF-like" evidence="9">
    <location>
        <begin position="213"/>
        <end position="250"/>
    </location>
</feature>
<dbReference type="CDD" id="cd00054">
    <property type="entry name" value="EGF_CA"/>
    <property type="match status" value="7"/>
</dbReference>
<feature type="disulfide bond" evidence="7">
    <location>
        <begin position="1151"/>
        <end position="1160"/>
    </location>
</feature>
<feature type="domain" description="EGF-like" evidence="9">
    <location>
        <begin position="377"/>
        <end position="415"/>
    </location>
</feature>
<feature type="disulfide bond" evidence="7">
    <location>
        <begin position="3274"/>
        <end position="3283"/>
    </location>
</feature>
<evidence type="ECO:0000259" key="9">
    <source>
        <dbReference type="PROSITE" id="PS50026"/>
    </source>
</evidence>
<dbReference type="InterPro" id="IPR000859">
    <property type="entry name" value="CUB_dom"/>
</dbReference>
<feature type="disulfide bond" evidence="7">
    <location>
        <begin position="1851"/>
        <end position="1868"/>
    </location>
</feature>
<feature type="domain" description="EGF-like" evidence="9">
    <location>
        <begin position="2460"/>
        <end position="2498"/>
    </location>
</feature>
<feature type="domain" description="EGF-like" evidence="9">
    <location>
        <begin position="3809"/>
        <end position="3845"/>
    </location>
</feature>
<feature type="domain" description="CUB" evidence="8">
    <location>
        <begin position="3877"/>
        <end position="3991"/>
    </location>
</feature>
<proteinExistence type="predicted"/>